<name>A0A2T2WI79_9FIRM</name>
<dbReference type="AlphaFoldDB" id="A0A2T2WI79"/>
<dbReference type="Gene3D" id="3.30.230.10">
    <property type="match status" value="1"/>
</dbReference>
<keyword evidence="1" id="KW-0812">Transmembrane</keyword>
<reference evidence="2 3" key="1">
    <citation type="journal article" date="2014" name="BMC Genomics">
        <title>Comparison of environmental and isolate Sulfobacillus genomes reveals diverse carbon, sulfur, nitrogen, and hydrogen metabolisms.</title>
        <authorList>
            <person name="Justice N.B."/>
            <person name="Norman A."/>
            <person name="Brown C.T."/>
            <person name="Singh A."/>
            <person name="Thomas B.C."/>
            <person name="Banfield J.F."/>
        </authorList>
    </citation>
    <scope>NUCLEOTIDE SEQUENCE [LARGE SCALE GENOMIC DNA]</scope>
    <source>
        <strain evidence="2">AMDSBA3</strain>
    </source>
</reference>
<dbReference type="InterPro" id="IPR020568">
    <property type="entry name" value="Ribosomal_Su5_D2-typ_SF"/>
</dbReference>
<keyword evidence="1" id="KW-1133">Transmembrane helix</keyword>
<dbReference type="EMBL" id="PXYV01000024">
    <property type="protein sequence ID" value="PSR21952.1"/>
    <property type="molecule type" value="Genomic_DNA"/>
</dbReference>
<accession>A0A2T2WI79</accession>
<evidence type="ECO:0000313" key="3">
    <source>
        <dbReference type="Proteomes" id="UP000241848"/>
    </source>
</evidence>
<dbReference type="SUPFAM" id="SSF54211">
    <property type="entry name" value="Ribosomal protein S5 domain 2-like"/>
    <property type="match status" value="1"/>
</dbReference>
<sequence>MVQRGNATVVPAVNMAHSEAIWRDLDHRNPQGSSAVAAAFMVAALLLWPLPRSLRPQDIFKAAPLAHFSAQLWGFLEDVAVSVFGGLLHYQRVDPEWLYQALSSHPLPELIGPSWPGLEVQTLDARWAPR</sequence>
<feature type="transmembrane region" description="Helical" evidence="1">
    <location>
        <begin position="32"/>
        <end position="50"/>
    </location>
</feature>
<evidence type="ECO:0000256" key="1">
    <source>
        <dbReference type="SAM" id="Phobius"/>
    </source>
</evidence>
<protein>
    <submittedName>
        <fullName evidence="2">Uncharacterized protein</fullName>
    </submittedName>
</protein>
<gene>
    <name evidence="2" type="ORF">C7B45_08655</name>
</gene>
<proteinExistence type="predicted"/>
<dbReference type="InterPro" id="IPR014721">
    <property type="entry name" value="Ribsml_uS5_D2-typ_fold_subgr"/>
</dbReference>
<organism evidence="2 3">
    <name type="scientific">Sulfobacillus acidophilus</name>
    <dbReference type="NCBI Taxonomy" id="53633"/>
    <lineage>
        <taxon>Bacteria</taxon>
        <taxon>Bacillati</taxon>
        <taxon>Bacillota</taxon>
        <taxon>Clostridia</taxon>
        <taxon>Eubacteriales</taxon>
        <taxon>Clostridiales Family XVII. Incertae Sedis</taxon>
        <taxon>Sulfobacillus</taxon>
    </lineage>
</organism>
<keyword evidence="1" id="KW-0472">Membrane</keyword>
<dbReference type="Proteomes" id="UP000241848">
    <property type="component" value="Unassembled WGS sequence"/>
</dbReference>
<evidence type="ECO:0000313" key="2">
    <source>
        <dbReference type="EMBL" id="PSR21952.1"/>
    </source>
</evidence>
<comment type="caution">
    <text evidence="2">The sequence shown here is derived from an EMBL/GenBank/DDBJ whole genome shotgun (WGS) entry which is preliminary data.</text>
</comment>